<sequence>MWYTSRPVGERLLNYMMVDISKSAGPSLVYTNHCVRATTVTVLVQSGVPKTDIMKITGNKSQTSLEPYYQDSSEKPKRQYSAILLGNSENGRDKSGSTAPVPICTQPNAMPLSPNPAPSFNAHCLNLTNTNINNQLSLPVLYNKQFEVHNSTVQVFN</sequence>
<dbReference type="OrthoDB" id="10067014at2759"/>
<name>A0A6J8CHR7_MYTCO</name>
<dbReference type="Gene3D" id="1.10.443.10">
    <property type="entry name" value="Intergrase catalytic core"/>
    <property type="match status" value="1"/>
</dbReference>
<dbReference type="AlphaFoldDB" id="A0A6J8CHR7"/>
<dbReference type="InterPro" id="IPR011010">
    <property type="entry name" value="DNA_brk_join_enz"/>
</dbReference>
<dbReference type="Proteomes" id="UP000507470">
    <property type="component" value="Unassembled WGS sequence"/>
</dbReference>
<dbReference type="GO" id="GO:0006310">
    <property type="term" value="P:DNA recombination"/>
    <property type="evidence" value="ECO:0007669"/>
    <property type="project" value="UniProtKB-KW"/>
</dbReference>
<evidence type="ECO:0000313" key="2">
    <source>
        <dbReference type="EMBL" id="CAC5396018.1"/>
    </source>
</evidence>
<accession>A0A6J8CHR7</accession>
<dbReference type="GO" id="GO:0015074">
    <property type="term" value="P:DNA integration"/>
    <property type="evidence" value="ECO:0007669"/>
    <property type="project" value="InterPro"/>
</dbReference>
<organism evidence="2 3">
    <name type="scientific">Mytilus coruscus</name>
    <name type="common">Sea mussel</name>
    <dbReference type="NCBI Taxonomy" id="42192"/>
    <lineage>
        <taxon>Eukaryota</taxon>
        <taxon>Metazoa</taxon>
        <taxon>Spiralia</taxon>
        <taxon>Lophotrochozoa</taxon>
        <taxon>Mollusca</taxon>
        <taxon>Bivalvia</taxon>
        <taxon>Autobranchia</taxon>
        <taxon>Pteriomorphia</taxon>
        <taxon>Mytilida</taxon>
        <taxon>Mytiloidea</taxon>
        <taxon>Mytilidae</taxon>
        <taxon>Mytilinae</taxon>
        <taxon>Mytilus</taxon>
    </lineage>
</organism>
<evidence type="ECO:0000256" key="1">
    <source>
        <dbReference type="ARBA" id="ARBA00023172"/>
    </source>
</evidence>
<dbReference type="EMBL" id="CACVKT020005600">
    <property type="protein sequence ID" value="CAC5396018.1"/>
    <property type="molecule type" value="Genomic_DNA"/>
</dbReference>
<keyword evidence="3" id="KW-1185">Reference proteome</keyword>
<dbReference type="InterPro" id="IPR013762">
    <property type="entry name" value="Integrase-like_cat_sf"/>
</dbReference>
<protein>
    <submittedName>
        <fullName evidence="2">KCTD1_15</fullName>
    </submittedName>
</protein>
<gene>
    <name evidence="2" type="ORF">MCOR_30627</name>
</gene>
<proteinExistence type="predicted"/>
<reference evidence="2 3" key="1">
    <citation type="submission" date="2020-06" db="EMBL/GenBank/DDBJ databases">
        <authorList>
            <person name="Li R."/>
            <person name="Bekaert M."/>
        </authorList>
    </citation>
    <scope>NUCLEOTIDE SEQUENCE [LARGE SCALE GENOMIC DNA]</scope>
    <source>
        <strain evidence="3">wild</strain>
    </source>
</reference>
<dbReference type="SUPFAM" id="SSF56349">
    <property type="entry name" value="DNA breaking-rejoining enzymes"/>
    <property type="match status" value="1"/>
</dbReference>
<evidence type="ECO:0000313" key="3">
    <source>
        <dbReference type="Proteomes" id="UP000507470"/>
    </source>
</evidence>
<keyword evidence="1" id="KW-0233">DNA recombination</keyword>
<dbReference type="GO" id="GO:0003677">
    <property type="term" value="F:DNA binding"/>
    <property type="evidence" value="ECO:0007669"/>
    <property type="project" value="InterPro"/>
</dbReference>